<evidence type="ECO:0000256" key="1">
    <source>
        <dbReference type="ARBA" id="ARBA00003979"/>
    </source>
</evidence>
<dbReference type="GO" id="GO:0005524">
    <property type="term" value="F:ATP binding"/>
    <property type="evidence" value="ECO:0007669"/>
    <property type="project" value="UniProtKB-KW"/>
</dbReference>
<dbReference type="PANTHER" id="PTHR14456">
    <property type="entry name" value="INOSITOL POLYPHOSPHATE KINASE 1"/>
    <property type="match status" value="1"/>
</dbReference>
<name>A0A8H5ZHB6_COCSA</name>
<dbReference type="AlphaFoldDB" id="A0A8H5ZHB6"/>
<dbReference type="PANTHER" id="PTHR14456:SF2">
    <property type="entry name" value="INOSITOL-PENTAKISPHOSPHATE 2-KINASE"/>
    <property type="match status" value="1"/>
</dbReference>
<evidence type="ECO:0000256" key="2">
    <source>
        <dbReference type="ARBA" id="ARBA00008305"/>
    </source>
</evidence>
<comment type="function">
    <text evidence="9">Phosphorylates Ins(1,3,4,5,6)P5 at position 2 to form Ins(1,2,3,4,5,6)P6 (InsP6 or phytate).</text>
</comment>
<keyword evidence="6 9" id="KW-0547">Nucleotide-binding</keyword>
<evidence type="ECO:0000313" key="11">
    <source>
        <dbReference type="Proteomes" id="UP000624244"/>
    </source>
</evidence>
<comment type="catalytic activity">
    <reaction evidence="9">
        <text>1D-myo-inositol 1,3,4,5,6-pentakisphosphate + ATP = 1D-myo-inositol hexakisphosphate + ADP + H(+)</text>
        <dbReference type="Rhea" id="RHEA:20313"/>
        <dbReference type="ChEBI" id="CHEBI:15378"/>
        <dbReference type="ChEBI" id="CHEBI:30616"/>
        <dbReference type="ChEBI" id="CHEBI:57733"/>
        <dbReference type="ChEBI" id="CHEBI:58130"/>
        <dbReference type="ChEBI" id="CHEBI:456216"/>
        <dbReference type="EC" id="2.7.1.158"/>
    </reaction>
</comment>
<evidence type="ECO:0000256" key="3">
    <source>
        <dbReference type="ARBA" id="ARBA00012023"/>
    </source>
</evidence>
<protein>
    <recommendedName>
        <fullName evidence="4 9">Inositol-pentakisphosphate 2-kinase</fullName>
        <ecNumber evidence="3 9">2.7.1.158</ecNumber>
    </recommendedName>
</protein>
<dbReference type="EMBL" id="WNKQ01000011">
    <property type="protein sequence ID" value="KAF5848224.1"/>
    <property type="molecule type" value="Genomic_DNA"/>
</dbReference>
<comment type="similarity">
    <text evidence="2">Belongs to the IPK1 type 1 family.</text>
</comment>
<evidence type="ECO:0000256" key="9">
    <source>
        <dbReference type="RuleBase" id="RU364126"/>
    </source>
</evidence>
<comment type="domain">
    <text evidence="9">The EXKPK motif is conserved in inositol-pentakisphosphate 2-kinases of both family 1 and 2.</text>
</comment>
<dbReference type="EC" id="2.7.1.158" evidence="3 9"/>
<evidence type="ECO:0000256" key="4">
    <source>
        <dbReference type="ARBA" id="ARBA00014846"/>
    </source>
</evidence>
<gene>
    <name evidence="10" type="ORF">GGP41_005652</name>
</gene>
<comment type="caution">
    <text evidence="10">The sequence shown here is derived from an EMBL/GenBank/DDBJ whole genome shotgun (WGS) entry which is preliminary data.</text>
</comment>
<sequence length="399" mass="44747">MTAIQLTRDEMRHLSEELGDVSTRCCVRRTTDAPTPSHVTFEYLNKGAANIIFKIQSWTPNSSATTFSFIDVLRDGQLSFRATTMDYEYLMRHVLRVPRGGQKHLSSMEIIYGYERVIRPLFLPGRYKTLGQATVSRNGADTPLTMQLNRDLTKHLMDHEAVLLLPEVMNHLYTIGGKGTFTNITSRNCWGILLPNMSPTPGQSITLEIKPKWLAQSPNAPSGAIRCRTCAMQVSVPKNRESYICPLQVLHGDSKALRPWAHATVKRHFGSKSPSQTVVSAMVEGIVAYLTVGDGVDLLRHLFQLQSTLDPLGVLCRPQHGSELFDHNLRLAMTLRDCSLFIKISYNTSSMTGIESKLGDLDFKSAEKIVDWMDKEKQLLKEGAYFASTGPQCWIQNGR</sequence>
<evidence type="ECO:0000256" key="7">
    <source>
        <dbReference type="ARBA" id="ARBA00022777"/>
    </source>
</evidence>
<reference evidence="10" key="1">
    <citation type="submission" date="2019-11" db="EMBL/GenBank/DDBJ databases">
        <title>Bipolaris sorokiniana Genome sequencing.</title>
        <authorList>
            <person name="Wang H."/>
        </authorList>
    </citation>
    <scope>NUCLEOTIDE SEQUENCE</scope>
</reference>
<keyword evidence="7 9" id="KW-0418">Kinase</keyword>
<accession>A0A8H5ZHB6</accession>
<organism evidence="10 11">
    <name type="scientific">Cochliobolus sativus</name>
    <name type="common">Common root rot and spot blotch fungus</name>
    <name type="synonym">Bipolaris sorokiniana</name>
    <dbReference type="NCBI Taxonomy" id="45130"/>
    <lineage>
        <taxon>Eukaryota</taxon>
        <taxon>Fungi</taxon>
        <taxon>Dikarya</taxon>
        <taxon>Ascomycota</taxon>
        <taxon>Pezizomycotina</taxon>
        <taxon>Dothideomycetes</taxon>
        <taxon>Pleosporomycetidae</taxon>
        <taxon>Pleosporales</taxon>
        <taxon>Pleosporineae</taxon>
        <taxon>Pleosporaceae</taxon>
        <taxon>Bipolaris</taxon>
    </lineage>
</organism>
<proteinExistence type="inferred from homology"/>
<evidence type="ECO:0000256" key="5">
    <source>
        <dbReference type="ARBA" id="ARBA00022679"/>
    </source>
</evidence>
<comment type="function">
    <text evidence="1">Has kinase activity and phosphorylates inositol-1,3,4,5,6-pentakisphosphate (Ins(1,3,4,5,6)P5) to produce 1,2,3,4,5,6-hexakisphosphate (InsP6), also known as phytate.</text>
</comment>
<evidence type="ECO:0000256" key="8">
    <source>
        <dbReference type="ARBA" id="ARBA00022840"/>
    </source>
</evidence>
<dbReference type="Proteomes" id="UP000624244">
    <property type="component" value="Unassembled WGS sequence"/>
</dbReference>
<evidence type="ECO:0000313" key="10">
    <source>
        <dbReference type="EMBL" id="KAF5848224.1"/>
    </source>
</evidence>
<dbReference type="GO" id="GO:0032958">
    <property type="term" value="P:inositol phosphate biosynthetic process"/>
    <property type="evidence" value="ECO:0007669"/>
    <property type="project" value="TreeGrafter"/>
</dbReference>
<dbReference type="InterPro" id="IPR009286">
    <property type="entry name" value="Ins_P5_2-kin"/>
</dbReference>
<dbReference type="GO" id="GO:0035299">
    <property type="term" value="F:inositol-1,3,4,5,6-pentakisphosphate 2-kinase activity"/>
    <property type="evidence" value="ECO:0007669"/>
    <property type="project" value="UniProtKB-EC"/>
</dbReference>
<keyword evidence="8 9" id="KW-0067">ATP-binding</keyword>
<dbReference type="GO" id="GO:0005634">
    <property type="term" value="C:nucleus"/>
    <property type="evidence" value="ECO:0007669"/>
    <property type="project" value="TreeGrafter"/>
</dbReference>
<dbReference type="Pfam" id="PF06090">
    <property type="entry name" value="Ins_P5_2-kin"/>
    <property type="match status" value="1"/>
</dbReference>
<keyword evidence="5 9" id="KW-0808">Transferase</keyword>
<evidence type="ECO:0000256" key="6">
    <source>
        <dbReference type="ARBA" id="ARBA00022741"/>
    </source>
</evidence>
<dbReference type="OMA" id="RTCAMQV"/>